<dbReference type="RefSeq" id="YP_009021116.1">
    <property type="nucleotide sequence ID" value="NC_023848.1"/>
</dbReference>
<dbReference type="SUPFAM" id="SSF88798">
    <property type="entry name" value="N-terminal, heterodimerisation domain of RBP7 (RpoE)"/>
    <property type="match status" value="1"/>
</dbReference>
<name>W8QRC5_9VIRU</name>
<sequence>MTTGELKYYQNYLKEEEFEETILIHPKFLDSKIKDNIKIILQQKYPICFKNKGYVFNIKNVKIFDNVLDITPLGQIKCRVSFVLTLYQPQVGHVFQSNLLKKSPVGEKYWVEIKPLTIFINNTLGKVENDQVDVIITNVKTDNTLCFGSVQN</sequence>
<keyword evidence="2" id="KW-0804">Transcription</keyword>
<dbReference type="GeneID" id="18938196"/>
<dbReference type="InterPro" id="IPR036898">
    <property type="entry name" value="RNA_pol_Rpb7-like_N_sf"/>
</dbReference>
<dbReference type="KEGG" id="vg:18938196"/>
<organism evidence="3 4">
    <name type="scientific">Chloriridovirus anopheles1</name>
    <dbReference type="NCBI Taxonomy" id="1465751"/>
    <lineage>
        <taxon>Viruses</taxon>
        <taxon>Varidnaviria</taxon>
        <taxon>Bamfordvirae</taxon>
        <taxon>Nucleocytoviricota</taxon>
        <taxon>Megaviricetes</taxon>
        <taxon>Pimascovirales</taxon>
        <taxon>Pimascovirales incertae sedis</taxon>
        <taxon>Iridoviridae</taxon>
        <taxon>Betairidovirinae</taxon>
        <taxon>Chloriridovirus</taxon>
    </lineage>
</organism>
<accession>W8QRC5</accession>
<evidence type="ECO:0000256" key="1">
    <source>
        <dbReference type="ARBA" id="ARBA00022478"/>
    </source>
</evidence>
<protein>
    <submittedName>
        <fullName evidence="3">Uncharacterized protein</fullName>
    </submittedName>
</protein>
<proteinExistence type="predicted"/>
<evidence type="ECO:0000256" key="2">
    <source>
        <dbReference type="ARBA" id="ARBA00023163"/>
    </source>
</evidence>
<dbReference type="GO" id="GO:0000428">
    <property type="term" value="C:DNA-directed RNA polymerase complex"/>
    <property type="evidence" value="ECO:0007669"/>
    <property type="project" value="UniProtKB-KW"/>
</dbReference>
<gene>
    <name evidence="3" type="ORF">AMIV_035</name>
</gene>
<evidence type="ECO:0000313" key="4">
    <source>
        <dbReference type="Proteomes" id="UP000110868"/>
    </source>
</evidence>
<dbReference type="Proteomes" id="UP000110868">
    <property type="component" value="Segment"/>
</dbReference>
<reference evidence="3 4" key="1">
    <citation type="submission" date="2013-12" db="EMBL/GenBank/DDBJ databases">
        <authorList>
            <person name="Tong Y."/>
            <person name="Zhang J."/>
            <person name="Huang Y."/>
            <person name="Li S."/>
            <person name="Pei G."/>
            <person name="Zhang Z."/>
            <person name="Mi Z."/>
            <person name="An X."/>
        </authorList>
    </citation>
    <scope>NUCLEOTIDE SEQUENCE [LARGE SCALE GENOMIC DNA]</scope>
    <source>
        <strain evidence="3">AMIV</strain>
    </source>
</reference>
<dbReference type="EMBL" id="KF938901">
    <property type="protein sequence ID" value="AHL67532.1"/>
    <property type="molecule type" value="Genomic_DNA"/>
</dbReference>
<dbReference type="Gene3D" id="3.30.1490.120">
    <property type="entry name" value="RNA polymerase Rpb7-like, N-terminal domain"/>
    <property type="match status" value="1"/>
</dbReference>
<dbReference type="OrthoDB" id="22769at10239"/>
<keyword evidence="4" id="KW-1185">Reference proteome</keyword>
<evidence type="ECO:0000313" key="3">
    <source>
        <dbReference type="EMBL" id="AHL67532.1"/>
    </source>
</evidence>
<keyword evidence="1" id="KW-0240">DNA-directed RNA polymerase</keyword>